<dbReference type="PROSITE" id="PS51717">
    <property type="entry name" value="G_VLIG"/>
    <property type="match status" value="1"/>
</dbReference>
<keyword evidence="3" id="KW-1185">Reference proteome</keyword>
<dbReference type="Pfam" id="PF25683">
    <property type="entry name" value="URGCP_GTPase"/>
    <property type="match status" value="1"/>
</dbReference>
<dbReference type="PANTHER" id="PTHR22796:SF1">
    <property type="entry name" value="VWFA DOMAIN-CONTAINING PROTEIN"/>
    <property type="match status" value="1"/>
</dbReference>
<dbReference type="Proteomes" id="UP000481153">
    <property type="component" value="Unassembled WGS sequence"/>
</dbReference>
<evidence type="ECO:0000313" key="3">
    <source>
        <dbReference type="Proteomes" id="UP000481153"/>
    </source>
</evidence>
<sequence>MSTNPCPAAGQLSVDLFIDLGIQTEGTLLIRSSLKTNFESPLMDSISTHQGGRLDVPILSLIYGKGCESKSITSIKSKRELSSRFSLLNSVQFEHTIMATLNESKTSKCLPIDTTWQPQSVDNLEELPSVIRATVDGIRESSTVDYDLLTERVGQLLILNLGKTSVQSTLRDELLEVAKLFSCSVATDAIIRENDPTKMRTYETKRTKLPELRRKQSVTSNQHALMVVFRSILETQCPSGRVIGVLDLEQFLSLRCEEQSAIAHNAYREARDMYHDNQTPENSMMLARALDEWDKQSVQLEHLWRELSQLYMIDPTTYSGLAMLAAQHLLDGFSLELMDGDSGVMNLPWIKGILNALKHQLGGAKVLVLSILGVQSSGKSTLLNYMFGVRLRTSVSRCTRGVNIQLLKCEGRSEYEYIILLDTEGIRAPERIGMEDGIWLDNRMATLSILPADATIILTKGESTITISEILPIVLSAYLESEVAQTYGGRLPSKLLFVFNQIDLAEKSKLENIVDTLMHELSVNAKKVAEIRHGMHLRNAEDAPRNPTKSFRGANVFDHLKYDITDEENSDVRVLGTIKAQSYPPHDAPLPDYGHRILQLREHIHRQVCDGGWNGRTMDEFGEFISMVWKCIECSNFQLNFIAAYERINYDQLVTRVNDYMHRLTDKYCAAFDEISMNIRQSSDDETNNKDINVESLRTKFSNDLEMAIFKDVSQLDVEVQSIISEECYSKWATDQLSRWSRHKNDQAEHWRKLVYGQVDNVFCYDTFVTQYKMQLRSEANALFGNGRFKYFNEDQITLKFDEIFDQLSQRAYDKHPPLHPKVREAVQRVFLQTNQTVISQQEKSLFSDLHGRMVHAVGRLFDPSRLAKLENKLELTISRKVQGILSTVCQYDDATVLKCIHLTRSMLLDAEIEMHVRDELKSRVYDNVKEKICVELEKIQLSWDQKNGVAVRFAASKDEMKTYFENLGKGFDGMKLLQNIVCDWLERNMYESFLEQLVVTVGVVLKDKRWVSDADVMQAMVDNSLVKLIETNQVNCAIELINYPPGHIDDILSDLIESEVKRCYEEKLKQFTKSLIQCIKNAAGKAYQAKKDRAVCFLSWLKSGLRDLRNEASHHWLHHELGTHLFNHFNHGQTHRVLILLVKDLRRLVVTVDVAVIRMWHSCKKGVRRSTSRQ</sequence>
<dbReference type="VEuPathDB" id="FungiDB:AeMF1_021377"/>
<dbReference type="InterPro" id="IPR030383">
    <property type="entry name" value="G_VLIG_dom"/>
</dbReference>
<comment type="caution">
    <text evidence="2">The sequence shown here is derived from an EMBL/GenBank/DDBJ whole genome shotgun (WGS) entry which is preliminary data.</text>
</comment>
<dbReference type="SUPFAM" id="SSF52540">
    <property type="entry name" value="P-loop containing nucleoside triphosphate hydrolases"/>
    <property type="match status" value="1"/>
</dbReference>
<dbReference type="AlphaFoldDB" id="A0A6G0WL52"/>
<dbReference type="PANTHER" id="PTHR22796">
    <property type="entry name" value="URG4-RELATED"/>
    <property type="match status" value="1"/>
</dbReference>
<name>A0A6G0WL52_9STRA</name>
<dbReference type="GO" id="GO:0005525">
    <property type="term" value="F:GTP binding"/>
    <property type="evidence" value="ECO:0007669"/>
    <property type="project" value="InterPro"/>
</dbReference>
<proteinExistence type="predicted"/>
<dbReference type="InterPro" id="IPR027417">
    <property type="entry name" value="P-loop_NTPase"/>
</dbReference>
<gene>
    <name evidence="2" type="ORF">Ae201684_014043</name>
</gene>
<feature type="domain" description="VLIG-type G" evidence="1">
    <location>
        <begin position="363"/>
        <end position="629"/>
    </location>
</feature>
<reference evidence="2 3" key="1">
    <citation type="submission" date="2019-07" db="EMBL/GenBank/DDBJ databases">
        <title>Genomics analysis of Aphanomyces spp. identifies a new class of oomycete effector associated with host adaptation.</title>
        <authorList>
            <person name="Gaulin E."/>
        </authorList>
    </citation>
    <scope>NUCLEOTIDE SEQUENCE [LARGE SCALE GENOMIC DNA]</scope>
    <source>
        <strain evidence="2 3">ATCC 201684</strain>
    </source>
</reference>
<organism evidence="2 3">
    <name type="scientific">Aphanomyces euteiches</name>
    <dbReference type="NCBI Taxonomy" id="100861"/>
    <lineage>
        <taxon>Eukaryota</taxon>
        <taxon>Sar</taxon>
        <taxon>Stramenopiles</taxon>
        <taxon>Oomycota</taxon>
        <taxon>Saprolegniomycetes</taxon>
        <taxon>Saprolegniales</taxon>
        <taxon>Verrucalvaceae</taxon>
        <taxon>Aphanomyces</taxon>
    </lineage>
</organism>
<accession>A0A6G0WL52</accession>
<evidence type="ECO:0000259" key="1">
    <source>
        <dbReference type="PROSITE" id="PS51717"/>
    </source>
</evidence>
<dbReference type="Gene3D" id="3.40.50.300">
    <property type="entry name" value="P-loop containing nucleotide triphosphate hydrolases"/>
    <property type="match status" value="1"/>
</dbReference>
<dbReference type="GO" id="GO:0003924">
    <property type="term" value="F:GTPase activity"/>
    <property type="evidence" value="ECO:0007669"/>
    <property type="project" value="InterPro"/>
</dbReference>
<dbReference type="VEuPathDB" id="FungiDB:AeMF1_021378"/>
<evidence type="ECO:0000313" key="2">
    <source>
        <dbReference type="EMBL" id="KAF0728036.1"/>
    </source>
</evidence>
<protein>
    <recommendedName>
        <fullName evidence="1">VLIG-type G domain-containing protein</fullName>
    </recommendedName>
</protein>
<dbReference type="EMBL" id="VJMJ01000183">
    <property type="protein sequence ID" value="KAF0728036.1"/>
    <property type="molecule type" value="Genomic_DNA"/>
</dbReference>